<dbReference type="InterPro" id="IPR016071">
    <property type="entry name" value="Staphylococal_nuclease_OB-fold"/>
</dbReference>
<dbReference type="InterPro" id="IPR035437">
    <property type="entry name" value="SNase_OB-fold_sf"/>
</dbReference>
<organism evidence="6 7">
    <name type="scientific">Cellvibrio fontiphilus</name>
    <dbReference type="NCBI Taxonomy" id="1815559"/>
    <lineage>
        <taxon>Bacteria</taxon>
        <taxon>Pseudomonadati</taxon>
        <taxon>Pseudomonadota</taxon>
        <taxon>Gammaproteobacteria</taxon>
        <taxon>Cellvibrionales</taxon>
        <taxon>Cellvibrionaceae</taxon>
        <taxon>Cellvibrio</taxon>
    </lineage>
</organism>
<dbReference type="SUPFAM" id="SSF50199">
    <property type="entry name" value="Staphylococcal nuclease"/>
    <property type="match status" value="1"/>
</dbReference>
<sequence>MSVSLIAKVLKTPGMKIPGVFLCAFFSFSSAADCGYPAGAFYEVAKVADGDTIKLADGRSVRVLGINAPEIAHGKSAAQPLGRESRAAAQVFVRQAGGRVRLGFEREKSDRYGRLLAHVYDSNGRSLAVELLKQGMALQISVPPNVTQEACLLSVERRAQVQRLGVWRNRYWNAFPVESLKPGDEGFRYLRGRVVRVDVNSSVWLELDGNLVAQISKRDWAGFGYSKQQWLKLKGQHIQLRGWVRARNVTRSGKTHNFKPLVVQLRSPAALQVSAADTKD</sequence>
<dbReference type="PANTHER" id="PTHR12302:SF3">
    <property type="entry name" value="SERINE_THREONINE-PROTEIN KINASE 31"/>
    <property type="match status" value="1"/>
</dbReference>
<evidence type="ECO:0000259" key="5">
    <source>
        <dbReference type="PROSITE" id="PS50830"/>
    </source>
</evidence>
<evidence type="ECO:0000313" key="7">
    <source>
        <dbReference type="Proteomes" id="UP001595555"/>
    </source>
</evidence>
<gene>
    <name evidence="6" type="ORF">ACFODX_09745</name>
</gene>
<accession>A0ABV7FIX2</accession>
<comment type="caution">
    <text evidence="6">The sequence shown here is derived from an EMBL/GenBank/DDBJ whole genome shotgun (WGS) entry which is preliminary data.</text>
</comment>
<dbReference type="Proteomes" id="UP001595555">
    <property type="component" value="Unassembled WGS sequence"/>
</dbReference>
<name>A0ABV7FIX2_9GAMM</name>
<evidence type="ECO:0000256" key="4">
    <source>
        <dbReference type="SAM" id="SignalP"/>
    </source>
</evidence>
<keyword evidence="4" id="KW-0732">Signal</keyword>
<keyword evidence="1" id="KW-0540">Nuclease</keyword>
<dbReference type="PROSITE" id="PS01284">
    <property type="entry name" value="TNASE_2"/>
    <property type="match status" value="1"/>
</dbReference>
<keyword evidence="2" id="KW-0255">Endonuclease</keyword>
<dbReference type="RefSeq" id="WP_378118540.1">
    <property type="nucleotide sequence ID" value="NZ_JBHRTF010000004.1"/>
</dbReference>
<keyword evidence="7" id="KW-1185">Reference proteome</keyword>
<evidence type="ECO:0000313" key="6">
    <source>
        <dbReference type="EMBL" id="MFC3115839.1"/>
    </source>
</evidence>
<feature type="chain" id="PRO_5045926698" evidence="4">
    <location>
        <begin position="32"/>
        <end position="280"/>
    </location>
</feature>
<feature type="signal peptide" evidence="4">
    <location>
        <begin position="1"/>
        <end position="31"/>
    </location>
</feature>
<evidence type="ECO:0000256" key="2">
    <source>
        <dbReference type="ARBA" id="ARBA00022759"/>
    </source>
</evidence>
<dbReference type="PANTHER" id="PTHR12302">
    <property type="entry name" value="EBNA2 BINDING PROTEIN P100"/>
    <property type="match status" value="1"/>
</dbReference>
<dbReference type="SMART" id="SM00318">
    <property type="entry name" value="SNc"/>
    <property type="match status" value="1"/>
</dbReference>
<reference evidence="7" key="1">
    <citation type="journal article" date="2019" name="Int. J. Syst. Evol. Microbiol.">
        <title>The Global Catalogue of Microorganisms (GCM) 10K type strain sequencing project: providing services to taxonomists for standard genome sequencing and annotation.</title>
        <authorList>
            <consortium name="The Broad Institute Genomics Platform"/>
            <consortium name="The Broad Institute Genome Sequencing Center for Infectious Disease"/>
            <person name="Wu L."/>
            <person name="Ma J."/>
        </authorList>
    </citation>
    <scope>NUCLEOTIDE SEQUENCE [LARGE SCALE GENOMIC DNA]</scope>
    <source>
        <strain evidence="7">KCTC 52237</strain>
    </source>
</reference>
<evidence type="ECO:0000256" key="3">
    <source>
        <dbReference type="ARBA" id="ARBA00022801"/>
    </source>
</evidence>
<dbReference type="InterPro" id="IPR002071">
    <property type="entry name" value="Thermonucl_AS"/>
</dbReference>
<proteinExistence type="predicted"/>
<dbReference type="Pfam" id="PF00565">
    <property type="entry name" value="SNase"/>
    <property type="match status" value="1"/>
</dbReference>
<protein>
    <submittedName>
        <fullName evidence="6">Thermonuclease family protein</fullName>
    </submittedName>
</protein>
<evidence type="ECO:0000256" key="1">
    <source>
        <dbReference type="ARBA" id="ARBA00022722"/>
    </source>
</evidence>
<dbReference type="EMBL" id="JBHRTF010000004">
    <property type="protein sequence ID" value="MFC3115839.1"/>
    <property type="molecule type" value="Genomic_DNA"/>
</dbReference>
<dbReference type="Gene3D" id="2.40.50.90">
    <property type="match status" value="1"/>
</dbReference>
<dbReference type="PROSITE" id="PS50830">
    <property type="entry name" value="TNASE_3"/>
    <property type="match status" value="1"/>
</dbReference>
<keyword evidence="3" id="KW-0378">Hydrolase</keyword>
<feature type="domain" description="TNase-like" evidence="5">
    <location>
        <begin position="38"/>
        <end position="169"/>
    </location>
</feature>